<dbReference type="PROSITE" id="PS51089">
    <property type="entry name" value="HP"/>
    <property type="match status" value="1"/>
</dbReference>
<dbReference type="GO" id="GO:0051016">
    <property type="term" value="P:barbed-end actin filament capping"/>
    <property type="evidence" value="ECO:0007669"/>
    <property type="project" value="TreeGrafter"/>
</dbReference>
<accession>A0A836FDJ8</accession>
<dbReference type="GO" id="GO:0015629">
    <property type="term" value="C:actin cytoskeleton"/>
    <property type="evidence" value="ECO:0007669"/>
    <property type="project" value="TreeGrafter"/>
</dbReference>
<comment type="similarity">
    <text evidence="1">Belongs to the villin/gelsolin family.</text>
</comment>
<dbReference type="GO" id="GO:0007417">
    <property type="term" value="P:central nervous system development"/>
    <property type="evidence" value="ECO:0007669"/>
    <property type="project" value="TreeGrafter"/>
</dbReference>
<feature type="non-terminal residue" evidence="3">
    <location>
        <position position="380"/>
    </location>
</feature>
<dbReference type="InterPro" id="IPR029006">
    <property type="entry name" value="ADF-H/Gelsolin-like_dom_sf"/>
</dbReference>
<dbReference type="PANTHER" id="PTHR11977">
    <property type="entry name" value="VILLIN"/>
    <property type="match status" value="1"/>
</dbReference>
<dbReference type="GO" id="GO:0005546">
    <property type="term" value="F:phosphatidylinositol-4,5-bisphosphate binding"/>
    <property type="evidence" value="ECO:0007669"/>
    <property type="project" value="TreeGrafter"/>
</dbReference>
<name>A0A836FDJ8_9HYME</name>
<dbReference type="SUPFAM" id="SSF55753">
    <property type="entry name" value="Actin depolymerizing proteins"/>
    <property type="match status" value="3"/>
</dbReference>
<keyword evidence="4" id="KW-1185">Reference proteome</keyword>
<evidence type="ECO:0000256" key="1">
    <source>
        <dbReference type="ARBA" id="ARBA00008418"/>
    </source>
</evidence>
<evidence type="ECO:0000259" key="2">
    <source>
        <dbReference type="PROSITE" id="PS51089"/>
    </source>
</evidence>
<dbReference type="GO" id="GO:0005737">
    <property type="term" value="C:cytoplasm"/>
    <property type="evidence" value="ECO:0007669"/>
    <property type="project" value="TreeGrafter"/>
</dbReference>
<dbReference type="GO" id="GO:0051015">
    <property type="term" value="F:actin filament binding"/>
    <property type="evidence" value="ECO:0007669"/>
    <property type="project" value="InterPro"/>
</dbReference>
<proteinExistence type="inferred from homology"/>
<dbReference type="Gene3D" id="3.40.20.10">
    <property type="entry name" value="Severin"/>
    <property type="match status" value="2"/>
</dbReference>
<protein>
    <submittedName>
        <fullName evidence="3">VILI protein</fullName>
    </submittedName>
</protein>
<dbReference type="EMBL" id="JAANIC010005404">
    <property type="protein sequence ID" value="KAG5331619.1"/>
    <property type="molecule type" value="Genomic_DNA"/>
</dbReference>
<dbReference type="Pfam" id="PF00626">
    <property type="entry name" value="Gelsolin"/>
    <property type="match status" value="1"/>
</dbReference>
<dbReference type="SMART" id="SM00262">
    <property type="entry name" value="GEL"/>
    <property type="match status" value="2"/>
</dbReference>
<comment type="caution">
    <text evidence="3">The sequence shown here is derived from an EMBL/GenBank/DDBJ whole genome shotgun (WGS) entry which is preliminary data.</text>
</comment>
<evidence type="ECO:0000313" key="3">
    <source>
        <dbReference type="EMBL" id="KAG5331619.1"/>
    </source>
</evidence>
<dbReference type="GO" id="GO:0030031">
    <property type="term" value="P:cell projection assembly"/>
    <property type="evidence" value="ECO:0007669"/>
    <property type="project" value="TreeGrafter"/>
</dbReference>
<feature type="non-terminal residue" evidence="3">
    <location>
        <position position="1"/>
    </location>
</feature>
<dbReference type="GO" id="GO:0051014">
    <property type="term" value="P:actin filament severing"/>
    <property type="evidence" value="ECO:0007669"/>
    <property type="project" value="TreeGrafter"/>
</dbReference>
<gene>
    <name evidence="3" type="primary">Vil1</name>
    <name evidence="3" type="ORF">G6Z76_0014621</name>
</gene>
<dbReference type="PANTHER" id="PTHR11977:SF57">
    <property type="entry name" value="VILLIN-LIKE PROTEIN QUAIL"/>
    <property type="match status" value="1"/>
</dbReference>
<dbReference type="AlphaFoldDB" id="A0A836FDJ8"/>
<dbReference type="SUPFAM" id="SSF47050">
    <property type="entry name" value="VHP, Villin headpiece domain"/>
    <property type="match status" value="1"/>
</dbReference>
<feature type="domain" description="HP" evidence="2">
    <location>
        <begin position="328"/>
        <end position="380"/>
    </location>
</feature>
<dbReference type="Gene3D" id="1.10.950.10">
    <property type="entry name" value="Villin headpiece domain"/>
    <property type="match status" value="1"/>
</dbReference>
<dbReference type="InterPro" id="IPR007123">
    <property type="entry name" value="Gelsolin-like_dom"/>
</dbReference>
<dbReference type="Proteomes" id="UP000669903">
    <property type="component" value="Unassembled WGS sequence"/>
</dbReference>
<reference evidence="3" key="1">
    <citation type="submission" date="2020-03" db="EMBL/GenBank/DDBJ databases">
        <title>Relaxed selection underlies rapid genomic changes in the transitions from sociality to social parasitism in ants.</title>
        <authorList>
            <person name="Bi X."/>
        </authorList>
    </citation>
    <scope>NUCLEOTIDE SEQUENCE</scope>
    <source>
        <strain evidence="3">BGI-DK2014a</strain>
        <tissue evidence="3">Whole body</tissue>
    </source>
</reference>
<evidence type="ECO:0000313" key="4">
    <source>
        <dbReference type="Proteomes" id="UP000669903"/>
    </source>
</evidence>
<dbReference type="GO" id="GO:0008154">
    <property type="term" value="P:actin polymerization or depolymerization"/>
    <property type="evidence" value="ECO:0007669"/>
    <property type="project" value="TreeGrafter"/>
</dbReference>
<dbReference type="InterPro" id="IPR003128">
    <property type="entry name" value="Villin_headpiece"/>
</dbReference>
<sequence>MKALLRGWEPSKMRPLTLPVSFEPDYMNERPRMAAECQLVDDGSGERTLWRVELKEGMVQVEDDKGIYYAETCYVMLYKYGQGRRCRNIVRRTFFSPKKYLVRVFGSTPYTSKAVERPLRASSLDSSAVFILFSSSPIVWCGGKSTGDARQTSRRLAPRNAPLITEGKESDDFWAELGGVGAYSTETEEVGEELDKHLFQCRTENGLFVGEQILGFRQNSLIPEAVWLLDAGSVIWIWIGKFSSPRTLQECVEDATVYLYTHPAGRNRNTTISVIKQGLEPATFIGLFDNWNHNLLRDYKPFEIFCTLLEDRDQSTRMQTTSKATTDFDNYIKYPPSMLKNEPDNLPAGVDVRRKEMHLTYDNFIAIFKMEPAEFEKLPT</sequence>
<dbReference type="InterPro" id="IPR007122">
    <property type="entry name" value="Villin/Gelsolin"/>
</dbReference>
<dbReference type="InterPro" id="IPR036886">
    <property type="entry name" value="Villin_headpiece_dom_sf"/>
</dbReference>
<organism evidence="3 4">
    <name type="scientific">Acromyrmex charruanus</name>
    <dbReference type="NCBI Taxonomy" id="2715315"/>
    <lineage>
        <taxon>Eukaryota</taxon>
        <taxon>Metazoa</taxon>
        <taxon>Ecdysozoa</taxon>
        <taxon>Arthropoda</taxon>
        <taxon>Hexapoda</taxon>
        <taxon>Insecta</taxon>
        <taxon>Pterygota</taxon>
        <taxon>Neoptera</taxon>
        <taxon>Endopterygota</taxon>
        <taxon>Hymenoptera</taxon>
        <taxon>Apocrita</taxon>
        <taxon>Aculeata</taxon>
        <taxon>Formicoidea</taxon>
        <taxon>Formicidae</taxon>
        <taxon>Myrmicinae</taxon>
        <taxon>Acromyrmex</taxon>
    </lineage>
</organism>